<feature type="domain" description="VLIG-type G" evidence="5">
    <location>
        <begin position="605"/>
        <end position="837"/>
    </location>
</feature>
<name>A0ABP0MH01_9DINO</name>
<keyword evidence="2" id="KW-0342">GTP-binding</keyword>
<evidence type="ECO:0000259" key="4">
    <source>
        <dbReference type="PROSITE" id="PS51715"/>
    </source>
</evidence>
<dbReference type="InterPro" id="IPR052986">
    <property type="entry name" value="VLIG_GTPase"/>
</dbReference>
<evidence type="ECO:0000259" key="5">
    <source>
        <dbReference type="PROSITE" id="PS51717"/>
    </source>
</evidence>
<keyword evidence="7" id="KW-1185">Reference proteome</keyword>
<dbReference type="Proteomes" id="UP001642484">
    <property type="component" value="Unassembled WGS sequence"/>
</dbReference>
<reference evidence="6 7" key="1">
    <citation type="submission" date="2024-02" db="EMBL/GenBank/DDBJ databases">
        <authorList>
            <person name="Chen Y."/>
            <person name="Shah S."/>
            <person name="Dougan E. K."/>
            <person name="Thang M."/>
            <person name="Chan C."/>
        </authorList>
    </citation>
    <scope>NUCLEOTIDE SEQUENCE [LARGE SCALE GENOMIC DNA]</scope>
</reference>
<dbReference type="Gene3D" id="3.40.50.300">
    <property type="entry name" value="P-loop containing nucleotide triphosphate hydrolases"/>
    <property type="match status" value="1"/>
</dbReference>
<feature type="domain" description="GB1/RHD3-type G" evidence="4">
    <location>
        <begin position="605"/>
        <end position="633"/>
    </location>
</feature>
<dbReference type="Pfam" id="PF25683">
    <property type="entry name" value="URGCP_GTPase"/>
    <property type="match status" value="1"/>
</dbReference>
<dbReference type="PANTHER" id="PTHR14819:SF25">
    <property type="entry name" value="CHROMOSOME UNDETERMINED SCAFFOLD_52, WHOLE GENOME SHOTGUN SEQUENCE"/>
    <property type="match status" value="1"/>
</dbReference>
<evidence type="ECO:0000313" key="7">
    <source>
        <dbReference type="Proteomes" id="UP001642484"/>
    </source>
</evidence>
<protein>
    <recommendedName>
        <fullName evidence="8">VLIG-type G domain-containing protein</fullName>
    </recommendedName>
</protein>
<dbReference type="InterPro" id="IPR030383">
    <property type="entry name" value="G_VLIG_dom"/>
</dbReference>
<evidence type="ECO:0000256" key="2">
    <source>
        <dbReference type="ARBA" id="ARBA00023134"/>
    </source>
</evidence>
<dbReference type="PROSITE" id="PS51715">
    <property type="entry name" value="G_GB1_RHD3"/>
    <property type="match status" value="1"/>
</dbReference>
<comment type="similarity">
    <text evidence="3">Belongs to the TRAFAC class dynamin-like GTPase superfamily. GB1/RHD3 GTPase family.</text>
</comment>
<evidence type="ECO:0000256" key="1">
    <source>
        <dbReference type="ARBA" id="ARBA00022741"/>
    </source>
</evidence>
<dbReference type="InterPro" id="IPR030386">
    <property type="entry name" value="G_GB1_RHD3_dom"/>
</dbReference>
<accession>A0ABP0MH01</accession>
<gene>
    <name evidence="6" type="ORF">CCMP2556_LOCUS25851</name>
</gene>
<dbReference type="EMBL" id="CAXAMN010017558">
    <property type="protein sequence ID" value="CAK9050758.1"/>
    <property type="molecule type" value="Genomic_DNA"/>
</dbReference>
<dbReference type="SUPFAM" id="SSF52540">
    <property type="entry name" value="P-loop containing nucleoside triphosphate hydrolases"/>
    <property type="match status" value="1"/>
</dbReference>
<sequence>MLNTLRSCGLDKVEKNLLRKHLQPRDVLIALTFSSMPPGTSQARMMTLAAKTDSPLPLLFGWALPEARDARGLQLCSQIHWGAFRELFCSPAYPLVMSVGTDRTLGKSYLLQYLYALQECHFRGPGPTGPTSTPLRIHSMPSIDLIGDFAREECMRGVTLADVHGFSARDPLCRALTATLQSFSSICLLHASLKTDFEDDGRPKAHLQELLSVLSAAENPSFSLLLLLRDAEDDHGPSEQRRVTASVESVARHVDAERLMAWLVTPLASLGPTELTNEVKSLRKSRGIEGKSSSEGMSLEEALAAAPKSTKKFPPMPLLQQRYMHFAERFSQKAQTSTASKEKGALAQRVLAELDPGTSCEGLLGKLFPVAQSHQQLTLLIQEKVRCLGRGREYLEPEERRLLESNVDSIDREIARLRSERQRAPPHALLRTFAQLVLTGDIGLIVEFGACLNEWKQSKRAPLLERKLAMRKELDRLMETPKAEKIEALRADLATLQKRLDEVDVSTDSFWLELMLWHELERTGVRAGLKEIHERLSFAGAKSCYLNWVKSGNPLHFLHSAPLQFGAFEPLRWHPQLSGASFFGSDFIGDVLRELDRDLGVDVRRRPLLVISVIGVQSSGKSTLMNYLFGCSFATHVGRCTKGLYISLLETRHALLVILDTEGLLSVEARDDVFDKQVALMTMACSDLVIVNNRGELGRHVGDLFQVCLFALYHLKLARISPAIGFVLQCLSMVNQQQQYEWVATVKRSLEDSVQELQQKEKPHSFKLQDLVFLDSESIFVMPSAFNDDVQFGLQVSRPTNLYALKALQLREKVFQWIARAKASQKQRVLEMDDDAKSSASGSVFASLSQWYDHARTVWQTLSMCGTDLLQFRTMRQVLMAQQLQEFCDALVQKHVDGKMNTESEHLIQRYTKELRSATATGEVHAIDNAFRGQLDGLRDAVLQEMQHDFDDFVRSHDSKFTDEQVKSDKRFSLMGPMRRKYASVDSLWRSAVHLVLEQNSMDHLFEEISAKVNDLLLEQGSHVNVQNVERVFEEKWSQVMAEALRKQRPSLERVIQEVVSHFNAALLNLKSQFRKAHIFHGVKSLTSDLREMSEVSSSFLMAKKGIGAALVPLMPSGNPGSATTQVDNLWLKLVDTMRLEVDQQGQMSDATALKILNRLNTEMEAADQLRQLLHRLGSTFVQKLVYEMAKATIHYRFQIEQQNFQSRVNEIMGKKKQKLWEIQARVDSGKREVHCAKVWAKTFVDTLDQHFRNAVGRMAQEVVSHMSKILTNPGSACEQAIERSFTRRNWRHVVMYAIDPTQYLFMEFHKEWEAFKQGLVDKYCQELKNNFGSCLRVAEEKMRDLLDDHALEGVPDLTMNKLSQVLKEACAQIADESLSSVLCSCLPSFQSDADWTLNHFSQFVRFCSMELQRYRGNMRQTELSVERRMESELTRQKGDFWKCISGCPARCPGCGTKCNLENENHWPERPHECRRHVYPAFNGWQKQEGRKPFLLHCRARAQWQIARTRPPIEAGGPERFWENFQAMLEDEHPDWLDPVTRFPLASMEPLEEYEEDCDSAPEEIQREIDENRRAWANCKDALLEHFTSMADDPDIPWLEKYKREGGALKKEDFVSIRDELFAVTPLESLEAMDSMIALDDPLDESVY</sequence>
<comment type="caution">
    <text evidence="6">The sequence shown here is derived from an EMBL/GenBank/DDBJ whole genome shotgun (WGS) entry which is preliminary data.</text>
</comment>
<dbReference type="InterPro" id="IPR027417">
    <property type="entry name" value="P-loop_NTPase"/>
</dbReference>
<dbReference type="PROSITE" id="PS51717">
    <property type="entry name" value="G_VLIG"/>
    <property type="match status" value="1"/>
</dbReference>
<evidence type="ECO:0008006" key="8">
    <source>
        <dbReference type="Google" id="ProtNLM"/>
    </source>
</evidence>
<evidence type="ECO:0000313" key="6">
    <source>
        <dbReference type="EMBL" id="CAK9050758.1"/>
    </source>
</evidence>
<keyword evidence="1" id="KW-0547">Nucleotide-binding</keyword>
<proteinExistence type="inferred from homology"/>
<organism evidence="6 7">
    <name type="scientific">Durusdinium trenchii</name>
    <dbReference type="NCBI Taxonomy" id="1381693"/>
    <lineage>
        <taxon>Eukaryota</taxon>
        <taxon>Sar</taxon>
        <taxon>Alveolata</taxon>
        <taxon>Dinophyceae</taxon>
        <taxon>Suessiales</taxon>
        <taxon>Symbiodiniaceae</taxon>
        <taxon>Durusdinium</taxon>
    </lineage>
</organism>
<evidence type="ECO:0000256" key="3">
    <source>
        <dbReference type="PROSITE-ProRule" id="PRU01052"/>
    </source>
</evidence>
<dbReference type="PANTHER" id="PTHR14819">
    <property type="entry name" value="GTP-BINDING"/>
    <property type="match status" value="1"/>
</dbReference>